<dbReference type="EMBL" id="CP026604">
    <property type="protein sequence ID" value="AWB67732.1"/>
    <property type="molecule type" value="Genomic_DNA"/>
</dbReference>
<gene>
    <name evidence="1" type="ORF">C2869_15365</name>
</gene>
<dbReference type="OrthoDB" id="673682at2"/>
<protein>
    <submittedName>
        <fullName evidence="1">Uncharacterized protein</fullName>
    </submittedName>
</protein>
<dbReference type="KEGG" id="cate:C2869_15365"/>
<evidence type="ECO:0000313" key="2">
    <source>
        <dbReference type="Proteomes" id="UP000244441"/>
    </source>
</evidence>
<reference evidence="1 2" key="1">
    <citation type="submission" date="2018-01" db="EMBL/GenBank/DDBJ databases">
        <title>Genome sequence of a Cantenovulum-like bacteria.</title>
        <authorList>
            <person name="Tan W.R."/>
            <person name="Lau N.-S."/>
            <person name="Go F."/>
            <person name="Amirul A.-A.A."/>
        </authorList>
    </citation>
    <scope>NUCLEOTIDE SEQUENCE [LARGE SCALE GENOMIC DNA]</scope>
    <source>
        <strain evidence="1 2">CCB-QB4</strain>
    </source>
</reference>
<name>A0A2S0VU87_9ALTE</name>
<evidence type="ECO:0000313" key="1">
    <source>
        <dbReference type="EMBL" id="AWB67732.1"/>
    </source>
</evidence>
<dbReference type="Proteomes" id="UP000244441">
    <property type="component" value="Chromosome"/>
</dbReference>
<dbReference type="AlphaFoldDB" id="A0A2S0VU87"/>
<proteinExistence type="predicted"/>
<dbReference type="RefSeq" id="WP_108603802.1">
    <property type="nucleotide sequence ID" value="NZ_CP026604.1"/>
</dbReference>
<accession>A0A2S0VU87</accession>
<keyword evidence="2" id="KW-1185">Reference proteome</keyword>
<sequence>MIDGGDDTQQLLDSVIPVAEDLIISLGEFYPFAGAMKPDGEIVSISAIENNVVDEQHPDSDVLQQKLSEQLRSAANKKMYKATAVAVDVALQLPDSTLTDAIAVYLDHESGYSVVVYMPYKLVNGKVEYGEISVQAGSQDVFSTS</sequence>
<organism evidence="1 2">
    <name type="scientific">Saccharobesus litoralis</name>
    <dbReference type="NCBI Taxonomy" id="2172099"/>
    <lineage>
        <taxon>Bacteria</taxon>
        <taxon>Pseudomonadati</taxon>
        <taxon>Pseudomonadota</taxon>
        <taxon>Gammaproteobacteria</taxon>
        <taxon>Alteromonadales</taxon>
        <taxon>Alteromonadaceae</taxon>
        <taxon>Saccharobesus</taxon>
    </lineage>
</organism>